<feature type="region of interest" description="Disordered" evidence="1">
    <location>
        <begin position="1"/>
        <end position="36"/>
    </location>
</feature>
<comment type="caution">
    <text evidence="2">The sequence shown here is derived from an EMBL/GenBank/DDBJ whole genome shotgun (WGS) entry which is preliminary data.</text>
</comment>
<accession>A0A6A3DEJ2</accession>
<reference evidence="2 4" key="1">
    <citation type="submission" date="2018-08" db="EMBL/GenBank/DDBJ databases">
        <title>Genomic investigation of the strawberry pathogen Phytophthora fragariae indicates pathogenicity is determined by transcriptional variation in three key races.</title>
        <authorList>
            <person name="Adams T.M."/>
            <person name="Armitage A.D."/>
            <person name="Sobczyk M.K."/>
            <person name="Bates H.J."/>
            <person name="Dunwell J.M."/>
            <person name="Nellist C.F."/>
            <person name="Harrison R.J."/>
        </authorList>
    </citation>
    <scope>NUCLEOTIDE SEQUENCE [LARGE SCALE GENOMIC DNA]</scope>
    <source>
        <strain evidence="3 5">NOV-77</strain>
        <strain evidence="2 4">NOV-9</strain>
    </source>
</reference>
<organism evidence="2 4">
    <name type="scientific">Phytophthora fragariae</name>
    <dbReference type="NCBI Taxonomy" id="53985"/>
    <lineage>
        <taxon>Eukaryota</taxon>
        <taxon>Sar</taxon>
        <taxon>Stramenopiles</taxon>
        <taxon>Oomycota</taxon>
        <taxon>Peronosporomycetes</taxon>
        <taxon>Peronosporales</taxon>
        <taxon>Peronosporaceae</taxon>
        <taxon>Phytophthora</taxon>
    </lineage>
</organism>
<protein>
    <submittedName>
        <fullName evidence="2">Uncharacterized protein</fullName>
    </submittedName>
</protein>
<evidence type="ECO:0000313" key="3">
    <source>
        <dbReference type="EMBL" id="KAE9277947.1"/>
    </source>
</evidence>
<dbReference type="Proteomes" id="UP000429523">
    <property type="component" value="Unassembled WGS sequence"/>
</dbReference>
<dbReference type="AlphaFoldDB" id="A0A6A3DEJ2"/>
<sequence>MKADVSDFEEMTSRGPSLDGKGNALTEEDDNEPRIVGVNPTELHFTLEMWIKALGGAVTDVEPNGQCGWAALFAVMHNLYGETLSMTSKQIMEATIMKRKILNLLLAKLHFLVEARAIDLSMEPGALYSLSQDEVHEPTIDRLALYLDAERKRSVDVPVPQSCWCPPRSVPLQTEDKYKRMHE</sequence>
<dbReference type="EMBL" id="QXGF01004169">
    <property type="protein sequence ID" value="KAE8920194.1"/>
    <property type="molecule type" value="Genomic_DNA"/>
</dbReference>
<evidence type="ECO:0000313" key="4">
    <source>
        <dbReference type="Proteomes" id="UP000429523"/>
    </source>
</evidence>
<name>A0A6A3DEJ2_9STRA</name>
<evidence type="ECO:0000256" key="1">
    <source>
        <dbReference type="SAM" id="MobiDB-lite"/>
    </source>
</evidence>
<gene>
    <name evidence="3" type="ORF">PF008_g28736</name>
    <name evidence="2" type="ORF">PF009_g29509</name>
</gene>
<proteinExistence type="predicted"/>
<evidence type="ECO:0000313" key="5">
    <source>
        <dbReference type="Proteomes" id="UP000486351"/>
    </source>
</evidence>
<dbReference type="Proteomes" id="UP000486351">
    <property type="component" value="Unassembled WGS sequence"/>
</dbReference>
<feature type="compositionally biased region" description="Acidic residues" evidence="1">
    <location>
        <begin position="1"/>
        <end position="10"/>
    </location>
</feature>
<evidence type="ECO:0000313" key="2">
    <source>
        <dbReference type="EMBL" id="KAE8920194.1"/>
    </source>
</evidence>
<dbReference type="EMBL" id="QXFY01004371">
    <property type="protein sequence ID" value="KAE9277947.1"/>
    <property type="molecule type" value="Genomic_DNA"/>
</dbReference>